<dbReference type="PANTHER" id="PTHR13936:SF5">
    <property type="entry name" value="PROFILIN"/>
    <property type="match status" value="1"/>
</dbReference>
<dbReference type="InterPro" id="IPR005454">
    <property type="entry name" value="Profilin1/2/3_vertebrate"/>
</dbReference>
<evidence type="ECO:0000256" key="1">
    <source>
        <dbReference type="ARBA" id="ARBA00004245"/>
    </source>
</evidence>
<dbReference type="GO" id="GO:0005737">
    <property type="term" value="C:cytoplasm"/>
    <property type="evidence" value="ECO:0007669"/>
    <property type="project" value="TreeGrafter"/>
</dbReference>
<dbReference type="GO" id="GO:0030833">
    <property type="term" value="P:regulation of actin filament polymerization"/>
    <property type="evidence" value="ECO:0007669"/>
    <property type="project" value="TreeGrafter"/>
</dbReference>
<dbReference type="GO" id="GO:0003779">
    <property type="term" value="F:actin binding"/>
    <property type="evidence" value="ECO:0007669"/>
    <property type="project" value="InterPro"/>
</dbReference>
<dbReference type="Gene3D" id="3.30.450.30">
    <property type="entry name" value="Dynein light chain 2a, cytoplasmic"/>
    <property type="match status" value="1"/>
</dbReference>
<dbReference type="GO" id="GO:0032233">
    <property type="term" value="P:positive regulation of actin filament bundle assembly"/>
    <property type="evidence" value="ECO:0007669"/>
    <property type="project" value="TreeGrafter"/>
</dbReference>
<dbReference type="AlphaFoldDB" id="A0A9Q0XAR7"/>
<reference evidence="4" key="1">
    <citation type="journal article" date="2023" name="DNA Res.">
        <title>Chromosome-level genome assembly of Phrynocephalus forsythii using third-generation DNA sequencing and Hi-C analysis.</title>
        <authorList>
            <person name="Qi Y."/>
            <person name="Zhao W."/>
            <person name="Zhao Y."/>
            <person name="Niu C."/>
            <person name="Cao S."/>
            <person name="Zhang Y."/>
        </authorList>
    </citation>
    <scope>NUCLEOTIDE SEQUENCE</scope>
    <source>
        <tissue evidence="4">Muscle</tissue>
    </source>
</reference>
<evidence type="ECO:0000256" key="3">
    <source>
        <dbReference type="ARBA" id="ARBA00023212"/>
    </source>
</evidence>
<dbReference type="PRINTS" id="PR01639">
    <property type="entry name" value="PROFILINMAML"/>
</dbReference>
<dbReference type="GO" id="GO:0030036">
    <property type="term" value="P:actin cytoskeleton organization"/>
    <property type="evidence" value="ECO:0007669"/>
    <property type="project" value="InterPro"/>
</dbReference>
<protein>
    <recommendedName>
        <fullName evidence="6">Profilin</fullName>
    </recommendedName>
</protein>
<organism evidence="4 5">
    <name type="scientific">Phrynocephalus forsythii</name>
    <dbReference type="NCBI Taxonomy" id="171643"/>
    <lineage>
        <taxon>Eukaryota</taxon>
        <taxon>Metazoa</taxon>
        <taxon>Chordata</taxon>
        <taxon>Craniata</taxon>
        <taxon>Vertebrata</taxon>
        <taxon>Euteleostomi</taxon>
        <taxon>Lepidosauria</taxon>
        <taxon>Squamata</taxon>
        <taxon>Bifurcata</taxon>
        <taxon>Unidentata</taxon>
        <taxon>Episquamata</taxon>
        <taxon>Toxicofera</taxon>
        <taxon>Iguania</taxon>
        <taxon>Acrodonta</taxon>
        <taxon>Agamidae</taxon>
        <taxon>Agaminae</taxon>
        <taxon>Phrynocephalus</taxon>
    </lineage>
</organism>
<dbReference type="OrthoDB" id="421374at2759"/>
<dbReference type="InterPro" id="IPR036140">
    <property type="entry name" value="PFN_sf"/>
</dbReference>
<dbReference type="Proteomes" id="UP001142489">
    <property type="component" value="Unassembled WGS sequence"/>
</dbReference>
<gene>
    <name evidence="4" type="ORF">JRQ81_011098</name>
</gene>
<dbReference type="Pfam" id="PF00235">
    <property type="entry name" value="Profilin"/>
    <property type="match status" value="1"/>
</dbReference>
<keyword evidence="2" id="KW-0963">Cytoplasm</keyword>
<evidence type="ECO:0000313" key="4">
    <source>
        <dbReference type="EMBL" id="KAJ7305191.1"/>
    </source>
</evidence>
<name>A0A9Q0XAR7_9SAUR</name>
<dbReference type="PANTHER" id="PTHR13936">
    <property type="entry name" value="PROFILIN"/>
    <property type="match status" value="1"/>
</dbReference>
<dbReference type="EMBL" id="JAPFRF010000022">
    <property type="protein sequence ID" value="KAJ7305191.1"/>
    <property type="molecule type" value="Genomic_DNA"/>
</dbReference>
<comment type="caution">
    <text evidence="4">The sequence shown here is derived from an EMBL/GenBank/DDBJ whole genome shotgun (WGS) entry which is preliminary data.</text>
</comment>
<proteinExistence type="predicted"/>
<keyword evidence="5" id="KW-1185">Reference proteome</keyword>
<evidence type="ECO:0000313" key="5">
    <source>
        <dbReference type="Proteomes" id="UP001142489"/>
    </source>
</evidence>
<comment type="subcellular location">
    <subcellularLocation>
        <location evidence="1">Cytoplasm</location>
        <location evidence="1">Cytoskeleton</location>
    </subcellularLocation>
</comment>
<evidence type="ECO:0008006" key="6">
    <source>
        <dbReference type="Google" id="ProtNLM"/>
    </source>
</evidence>
<keyword evidence="3" id="KW-0206">Cytoskeleton</keyword>
<sequence length="173" mass="19012">MVIPYVLHEQMSFWKGCINFIMRDTLCYDAAFVSVPHRQLLCACPEGILAQVTKPEIESLFGSNREVLLTQGLTLGGLKCVVVRDNLCTKNQPRTMDLRMTFSGNSGEHSNRAITVVLINPVGLILVGQRGVQGGTLSMMAFQAARYIKDNLQHGADAVDNCQSPGCKSFPHE</sequence>
<evidence type="ECO:0000256" key="2">
    <source>
        <dbReference type="ARBA" id="ARBA00022490"/>
    </source>
</evidence>
<dbReference type="SUPFAM" id="SSF55770">
    <property type="entry name" value="Profilin (actin-binding protein)"/>
    <property type="match status" value="1"/>
</dbReference>
<dbReference type="InterPro" id="IPR048278">
    <property type="entry name" value="PFN"/>
</dbReference>
<dbReference type="GO" id="GO:0005856">
    <property type="term" value="C:cytoskeleton"/>
    <property type="evidence" value="ECO:0007669"/>
    <property type="project" value="UniProtKB-SubCell"/>
</dbReference>
<accession>A0A9Q0XAR7</accession>